<organism evidence="1 2">
    <name type="scientific">Nephila pilipes</name>
    <name type="common">Giant wood spider</name>
    <name type="synonym">Nephila maculata</name>
    <dbReference type="NCBI Taxonomy" id="299642"/>
    <lineage>
        <taxon>Eukaryota</taxon>
        <taxon>Metazoa</taxon>
        <taxon>Ecdysozoa</taxon>
        <taxon>Arthropoda</taxon>
        <taxon>Chelicerata</taxon>
        <taxon>Arachnida</taxon>
        <taxon>Araneae</taxon>
        <taxon>Araneomorphae</taxon>
        <taxon>Entelegynae</taxon>
        <taxon>Araneoidea</taxon>
        <taxon>Nephilidae</taxon>
        <taxon>Nephila</taxon>
    </lineage>
</organism>
<dbReference type="EMBL" id="BMAW01085508">
    <property type="protein sequence ID" value="GFU43307.1"/>
    <property type="molecule type" value="Genomic_DNA"/>
</dbReference>
<protein>
    <submittedName>
        <fullName evidence="1">Uncharacterized protein</fullName>
    </submittedName>
</protein>
<keyword evidence="2" id="KW-1185">Reference proteome</keyword>
<comment type="caution">
    <text evidence="1">The sequence shown here is derived from an EMBL/GenBank/DDBJ whole genome shotgun (WGS) entry which is preliminary data.</text>
</comment>
<name>A0A8X6QXP9_NEPPI</name>
<dbReference type="AlphaFoldDB" id="A0A8X6QXP9"/>
<accession>A0A8X6QXP9</accession>
<dbReference type="Proteomes" id="UP000887013">
    <property type="component" value="Unassembled WGS sequence"/>
</dbReference>
<sequence length="124" mass="13846">MQGESCRFISFFALNRFCDDSRGLYLSPPPNLSSFCQNSSSRIVTVGVATRKRIVPIVGPPEENNNGLLRALWDLIGPLQEVALFNRKASSKSLRLVYRFVHERVEGFYLTLRGADGSSHLGNN</sequence>
<gene>
    <name evidence="1" type="ORF">NPIL_12121</name>
</gene>
<evidence type="ECO:0000313" key="1">
    <source>
        <dbReference type="EMBL" id="GFU43307.1"/>
    </source>
</evidence>
<reference evidence="1" key="1">
    <citation type="submission" date="2020-08" db="EMBL/GenBank/DDBJ databases">
        <title>Multicomponent nature underlies the extraordinary mechanical properties of spider dragline silk.</title>
        <authorList>
            <person name="Kono N."/>
            <person name="Nakamura H."/>
            <person name="Mori M."/>
            <person name="Yoshida Y."/>
            <person name="Ohtoshi R."/>
            <person name="Malay A.D."/>
            <person name="Moran D.A.P."/>
            <person name="Tomita M."/>
            <person name="Numata K."/>
            <person name="Arakawa K."/>
        </authorList>
    </citation>
    <scope>NUCLEOTIDE SEQUENCE</scope>
</reference>
<proteinExistence type="predicted"/>
<evidence type="ECO:0000313" key="2">
    <source>
        <dbReference type="Proteomes" id="UP000887013"/>
    </source>
</evidence>